<dbReference type="Pfam" id="PF05551">
    <property type="entry name" value="zf-His_Me_endon"/>
    <property type="match status" value="1"/>
</dbReference>
<proteinExistence type="predicted"/>
<name>A0A8H3VLD1_VENIN</name>
<evidence type="ECO:0000259" key="1">
    <source>
        <dbReference type="Pfam" id="PF05551"/>
    </source>
</evidence>
<dbReference type="InterPro" id="IPR008704">
    <property type="entry name" value="Endonuclease_Zinc-binding_loop"/>
</dbReference>
<dbReference type="Proteomes" id="UP000490939">
    <property type="component" value="Unassembled WGS sequence"/>
</dbReference>
<dbReference type="InterPro" id="IPR044925">
    <property type="entry name" value="His-Me_finger_sf"/>
</dbReference>
<dbReference type="InterPro" id="IPR044930">
    <property type="entry name" value="Homing_endonuclease_His-Me"/>
</dbReference>
<dbReference type="GO" id="GO:0004519">
    <property type="term" value="F:endonuclease activity"/>
    <property type="evidence" value="ECO:0007669"/>
    <property type="project" value="InterPro"/>
</dbReference>
<evidence type="ECO:0000313" key="3">
    <source>
        <dbReference type="Proteomes" id="UP000490939"/>
    </source>
</evidence>
<dbReference type="EMBL" id="WNWR01000155">
    <property type="protein sequence ID" value="KAE9990060.1"/>
    <property type="molecule type" value="Genomic_DNA"/>
</dbReference>
<keyword evidence="3" id="KW-1185">Reference proteome</keyword>
<protein>
    <recommendedName>
        <fullName evidence="1">Zinc-binding loop region of homing endonuclease domain-containing protein</fullName>
    </recommendedName>
</protein>
<organism evidence="2 3">
    <name type="scientific">Venturia inaequalis</name>
    <name type="common">Apple scab fungus</name>
    <dbReference type="NCBI Taxonomy" id="5025"/>
    <lineage>
        <taxon>Eukaryota</taxon>
        <taxon>Fungi</taxon>
        <taxon>Dikarya</taxon>
        <taxon>Ascomycota</taxon>
        <taxon>Pezizomycotina</taxon>
        <taxon>Dothideomycetes</taxon>
        <taxon>Pleosporomycetidae</taxon>
        <taxon>Venturiales</taxon>
        <taxon>Venturiaceae</taxon>
        <taxon>Venturia</taxon>
    </lineage>
</organism>
<comment type="caution">
    <text evidence="2">The sequence shown here is derived from an EMBL/GenBank/DDBJ whole genome shotgun (WGS) entry which is preliminary data.</text>
</comment>
<feature type="domain" description="Zinc-binding loop region of homing endonuclease" evidence="1">
    <location>
        <begin position="105"/>
        <end position="151"/>
    </location>
</feature>
<reference evidence="2 3" key="1">
    <citation type="submission" date="2019-07" db="EMBL/GenBank/DDBJ databases">
        <title>Venturia inaequalis Genome Resource.</title>
        <authorList>
            <person name="Lichtner F.J."/>
        </authorList>
    </citation>
    <scope>NUCLEOTIDE SEQUENCE [LARGE SCALE GENOMIC DNA]</scope>
    <source>
        <strain evidence="2 3">DMI_063113</strain>
    </source>
</reference>
<evidence type="ECO:0000313" key="2">
    <source>
        <dbReference type="EMBL" id="KAE9990060.1"/>
    </source>
</evidence>
<dbReference type="Gene3D" id="3.90.75.10">
    <property type="entry name" value="Homing Intron 3 (I-ppo) Encoded Endonuclease, Chain A"/>
    <property type="match status" value="1"/>
</dbReference>
<gene>
    <name evidence="2" type="ORF">EG327_001912</name>
</gene>
<sequence length="210" mass="24262">MRISRKARGYRQHVPKNLSLRSRKALVLYDAFRRPGLLTRIRRSVNKLLESVPSASTRYGNTSTDGCIINSKARGSGRIAVYASMGNGNSWGMNFGIARLLELGKLSNEEKRGIIDEGWELSHLCGNWRCMNQDHFAVEPKTINLQRMHTEYPLQLEQQLLNEIYYQVTQVIDSEYMDEFLLMDEKYGRGLIEWSMATQWTGMIKLAMHR</sequence>
<dbReference type="AlphaFoldDB" id="A0A8H3VLD1"/>
<dbReference type="SUPFAM" id="SSF54060">
    <property type="entry name" value="His-Me finger endonucleases"/>
    <property type="match status" value="1"/>
</dbReference>
<accession>A0A8H3VLD1</accession>